<evidence type="ECO:0000313" key="3">
    <source>
        <dbReference type="RefSeq" id="XP_013779213.1"/>
    </source>
</evidence>
<organism evidence="2 3">
    <name type="scientific">Limulus polyphemus</name>
    <name type="common">Atlantic horseshoe crab</name>
    <dbReference type="NCBI Taxonomy" id="6850"/>
    <lineage>
        <taxon>Eukaryota</taxon>
        <taxon>Metazoa</taxon>
        <taxon>Ecdysozoa</taxon>
        <taxon>Arthropoda</taxon>
        <taxon>Chelicerata</taxon>
        <taxon>Merostomata</taxon>
        <taxon>Xiphosura</taxon>
        <taxon>Limulidae</taxon>
        <taxon>Limulus</taxon>
    </lineage>
</organism>
<feature type="compositionally biased region" description="Polar residues" evidence="1">
    <location>
        <begin position="103"/>
        <end position="116"/>
    </location>
</feature>
<feature type="region of interest" description="Disordered" evidence="1">
    <location>
        <begin position="743"/>
        <end position="791"/>
    </location>
</feature>
<reference evidence="3 4" key="1">
    <citation type="submission" date="2025-05" db="UniProtKB">
        <authorList>
            <consortium name="RefSeq"/>
        </authorList>
    </citation>
    <scope>IDENTIFICATION</scope>
    <source>
        <tissue evidence="3 4">Muscle</tissue>
    </source>
</reference>
<dbReference type="RefSeq" id="XP_022247344.1">
    <property type="nucleotide sequence ID" value="XM_022391636.1"/>
</dbReference>
<gene>
    <name evidence="3 4" type="primary">LOC106463698</name>
</gene>
<evidence type="ECO:0000313" key="2">
    <source>
        <dbReference type="Proteomes" id="UP000694941"/>
    </source>
</evidence>
<feature type="compositionally biased region" description="Basic and acidic residues" evidence="1">
    <location>
        <begin position="118"/>
        <end position="129"/>
    </location>
</feature>
<dbReference type="Proteomes" id="UP000694941">
    <property type="component" value="Unplaced"/>
</dbReference>
<accession>A0ABM1BCG5</accession>
<feature type="compositionally biased region" description="Basic and acidic residues" evidence="1">
    <location>
        <begin position="548"/>
        <end position="563"/>
    </location>
</feature>
<evidence type="ECO:0000313" key="4">
    <source>
        <dbReference type="RefSeq" id="XP_022247344.1"/>
    </source>
</evidence>
<dbReference type="InterPro" id="IPR032922">
    <property type="entry name" value="SON"/>
</dbReference>
<feature type="compositionally biased region" description="Basic residues" evidence="1">
    <location>
        <begin position="1"/>
        <end position="20"/>
    </location>
</feature>
<keyword evidence="2" id="KW-1185">Reference proteome</keyword>
<dbReference type="GeneID" id="106463698"/>
<feature type="compositionally biased region" description="Basic and acidic residues" evidence="1">
    <location>
        <begin position="653"/>
        <end position="663"/>
    </location>
</feature>
<protein>
    <submittedName>
        <fullName evidence="3 4">Uncharacterized protein LOC106463698</fullName>
    </submittedName>
</protein>
<sequence length="1256" mass="144404">MVGRRRNQGRGKGQRRRVGKRGTSTICTRSSRSKTGDICVVLSAVEKTEDHCLEQLDKDSSLVTNNNLVTEFSDSIFGTVKHDFEDYINNSKIENIQTRETEENSSNMSDNTTQPVTEEEKMQSKDSNHHSIVEKAVSEPYSWSTEGQTLQINNSCQLDLSPEILISEALDVQKKEERVNQQIVKDQEEERSNQWEKSITKLDEELTRKMDTELVMSSVSGLGVVPINEKISGEQLSNTFSVGSLNYLFAMTKSDLDTTANGDHPEEQIKSNQSDQKQTCVVDGGGSKIVELMEEKCNLINENVNIEEISEEVDSLSKKELDINKWECTSMVQSEIPVFWTGLGTDRTEESVWETKYEKTEFSGLFRGQCHLEEHLKRIKSPLIGLEYIVEVWQKQLEKFQHFECMICYKTFDEKNIIQHLTETNHKILYLEKHIPKYVRKFPVGNLKEMNSKYLKALEDLCKQLEKFYGRQQMYITTDSIFSKCKSRIKQVIEEGPHYSECKEISFPSERRRLPSCPHKSRESIRDLKCTLVKCKKTSDSKPASMSKESRHTSSSEAQEVKSKSSSSCSSNAKKRNDSSGTRIDSYHSARRGFGFKSSFRESERESKHAGLESSLVEKTAFNESYRNPSYVCHKHHRLSEKRKHNLSFLNQKEAEPTEESKRISTRNRKCKYKKDTSMNDIQHYERDRRLKDTIQGQVSSSKEKERKNSSSERREHDQRSWSPKNQNQNFFLESSVRHYSMVDNHGREERDRYQMPIIRRRDSQEDSTSKRRRKRSPPSSSIFNESGKDVSRITRRFESKNSSNFSWISSEYFHFDRNKSRSQETIRYSRARPFRRHNTKKESTAGIKDVKKGKLDDSVFSFFQDLFTLPKTEDKSNRYDSKQTYSNSKDLQRCSNYYQLLPQQNVDQVDKIRTSEDCEVKYCYKVENTKGSACPLRKERLKNTGGPSVKVVDITKQSNTNSENIWKVSCGKREKDVLGEARNSETCDFEEAGGTAIKEYKNNYFPNLVSSSSLPKDKVNINLLYKREPYSSRTVDHTSENNKYNIDTSEIQYDSMYCLDDNLGYRRIIRSQSTGDNQEPSGNKRLANIGEISVSEKSRSSNIQFISTDHDFSNNSRSFDTSFQELSPYPLAAASVQENKLELKILEALQKSGYSYNELSTEGLSGMYKEAFADQVASVLMKMGLTGISDAALAGIVQHLSYGQQSSLPCTTIDNGIKEEIVSYYKDTSSVERVKETLSKLGIPLSDMSTKIHTT</sequence>
<feature type="compositionally biased region" description="Basic and acidic residues" evidence="1">
    <location>
        <begin position="702"/>
        <end position="720"/>
    </location>
</feature>
<feature type="compositionally biased region" description="Basic and acidic residues" evidence="1">
    <location>
        <begin position="745"/>
        <end position="770"/>
    </location>
</feature>
<feature type="region of interest" description="Disordered" evidence="1">
    <location>
        <begin position="1"/>
        <end position="29"/>
    </location>
</feature>
<evidence type="ECO:0000256" key="1">
    <source>
        <dbReference type="SAM" id="MobiDB-lite"/>
    </source>
</evidence>
<dbReference type="RefSeq" id="XP_013779213.1">
    <property type="nucleotide sequence ID" value="XM_013923759.2"/>
</dbReference>
<feature type="region of interest" description="Disordered" evidence="1">
    <location>
        <begin position="644"/>
        <end position="730"/>
    </location>
</feature>
<feature type="region of interest" description="Disordered" evidence="1">
    <location>
        <begin position="96"/>
        <end position="129"/>
    </location>
</feature>
<feature type="compositionally biased region" description="Polar residues" evidence="1">
    <location>
        <begin position="721"/>
        <end position="730"/>
    </location>
</feature>
<proteinExistence type="predicted"/>
<name>A0ABM1BCG5_LIMPO</name>
<feature type="region of interest" description="Disordered" evidence="1">
    <location>
        <begin position="259"/>
        <end position="278"/>
    </location>
</feature>
<feature type="compositionally biased region" description="Basic residues" evidence="1">
    <location>
        <begin position="664"/>
        <end position="673"/>
    </location>
</feature>
<dbReference type="PANTHER" id="PTHR46528">
    <property type="entry name" value="PROTEIN SON"/>
    <property type="match status" value="1"/>
</dbReference>
<dbReference type="PANTHER" id="PTHR46528:SF1">
    <property type="entry name" value="PROTEIN SON"/>
    <property type="match status" value="1"/>
</dbReference>
<feature type="compositionally biased region" description="Basic and acidic residues" evidence="1">
    <location>
        <begin position="674"/>
        <end position="693"/>
    </location>
</feature>
<feature type="region of interest" description="Disordered" evidence="1">
    <location>
        <begin position="540"/>
        <end position="586"/>
    </location>
</feature>